<keyword evidence="1" id="KW-1133">Transmembrane helix</keyword>
<dbReference type="EMBL" id="SDHX01000001">
    <property type="protein sequence ID" value="RXK54711.1"/>
    <property type="molecule type" value="Genomic_DNA"/>
</dbReference>
<dbReference type="RefSeq" id="WP_129046075.1">
    <property type="nucleotide sequence ID" value="NZ_SDHX01000001.1"/>
</dbReference>
<keyword evidence="1" id="KW-0812">Transmembrane</keyword>
<organism evidence="2 3">
    <name type="scientific">Oleiharenicola lentus</name>
    <dbReference type="NCBI Taxonomy" id="2508720"/>
    <lineage>
        <taxon>Bacteria</taxon>
        <taxon>Pseudomonadati</taxon>
        <taxon>Verrucomicrobiota</taxon>
        <taxon>Opitutia</taxon>
        <taxon>Opitutales</taxon>
        <taxon>Opitutaceae</taxon>
        <taxon>Oleiharenicola</taxon>
    </lineage>
</organism>
<protein>
    <recommendedName>
        <fullName evidence="4">DUF4199 domain-containing protein</fullName>
    </recommendedName>
</protein>
<dbReference type="Proteomes" id="UP000290218">
    <property type="component" value="Unassembled WGS sequence"/>
</dbReference>
<feature type="transmembrane region" description="Helical" evidence="1">
    <location>
        <begin position="43"/>
        <end position="63"/>
    </location>
</feature>
<evidence type="ECO:0000256" key="1">
    <source>
        <dbReference type="SAM" id="Phobius"/>
    </source>
</evidence>
<evidence type="ECO:0000313" key="2">
    <source>
        <dbReference type="EMBL" id="RXK54711.1"/>
    </source>
</evidence>
<proteinExistence type="predicted"/>
<dbReference type="AlphaFoldDB" id="A0A4Q1C7D3"/>
<reference evidence="2 3" key="1">
    <citation type="submission" date="2019-01" db="EMBL/GenBank/DDBJ databases">
        <title>Lacunisphaera sp. strain TWA-58.</title>
        <authorList>
            <person name="Chen W.-M."/>
        </authorList>
    </citation>
    <scope>NUCLEOTIDE SEQUENCE [LARGE SCALE GENOMIC DNA]</scope>
    <source>
        <strain evidence="2 3">TWA-58</strain>
    </source>
</reference>
<evidence type="ECO:0000313" key="3">
    <source>
        <dbReference type="Proteomes" id="UP000290218"/>
    </source>
</evidence>
<accession>A0A4Q1C7D3</accession>
<keyword evidence="3" id="KW-1185">Reference proteome</keyword>
<name>A0A4Q1C7D3_9BACT</name>
<dbReference type="OrthoDB" id="195703at2"/>
<gene>
    <name evidence="2" type="ORF">ESB00_02110</name>
</gene>
<keyword evidence="1" id="KW-0472">Membrane</keyword>
<sequence length="181" mass="20043">MSAPPPVLPEKTLRRVLALARADGWSIVIVASLGGLYSLLQPSWLFTGTSILVVLTGLAELHGRRRLLSSDPRGVSWLIGAQLALLGVIWSYAWFRWRWFDPQAMWAELPGLARAEIDRQLTAAGLNPELDRPLLLQMMNALVCLLLAGLTLLYQGGMAAYYTLKRRVVTEALLARPPRVS</sequence>
<comment type="caution">
    <text evidence="2">The sequence shown here is derived from an EMBL/GenBank/DDBJ whole genome shotgun (WGS) entry which is preliminary data.</text>
</comment>
<evidence type="ECO:0008006" key="4">
    <source>
        <dbReference type="Google" id="ProtNLM"/>
    </source>
</evidence>
<feature type="transmembrane region" description="Helical" evidence="1">
    <location>
        <begin position="134"/>
        <end position="157"/>
    </location>
</feature>
<feature type="transmembrane region" description="Helical" evidence="1">
    <location>
        <begin position="75"/>
        <end position="95"/>
    </location>
</feature>